<feature type="domain" description="Ig-like" evidence="4">
    <location>
        <begin position="8"/>
        <end position="106"/>
    </location>
</feature>
<keyword evidence="6" id="KW-1185">Reference proteome</keyword>
<reference evidence="5" key="1">
    <citation type="thesis" date="2020" institute="ProQuest LLC" country="789 East Eisenhower Parkway, Ann Arbor, MI, USA">
        <title>Comparative Genomics and Chromosome Evolution.</title>
        <authorList>
            <person name="Mudd A.B."/>
        </authorList>
    </citation>
    <scope>NUCLEOTIDE SEQUENCE</scope>
    <source>
        <strain evidence="5">HN-11 Male</strain>
        <tissue evidence="5">Kidney and liver</tissue>
    </source>
</reference>
<keyword evidence="1" id="KW-0391">Immunity</keyword>
<evidence type="ECO:0000313" key="5">
    <source>
        <dbReference type="EMBL" id="KAG9462414.1"/>
    </source>
</evidence>
<comment type="caution">
    <text evidence="5">The sequence shown here is derived from an EMBL/GenBank/DDBJ whole genome shotgun (WGS) entry which is preliminary data.</text>
</comment>
<gene>
    <name evidence="5" type="ORF">GDO78_014173</name>
</gene>
<organism evidence="5 6">
    <name type="scientific">Eleutherodactylus coqui</name>
    <name type="common">Puerto Rican coqui</name>
    <dbReference type="NCBI Taxonomy" id="57060"/>
    <lineage>
        <taxon>Eukaryota</taxon>
        <taxon>Metazoa</taxon>
        <taxon>Chordata</taxon>
        <taxon>Craniata</taxon>
        <taxon>Vertebrata</taxon>
        <taxon>Euteleostomi</taxon>
        <taxon>Amphibia</taxon>
        <taxon>Batrachia</taxon>
        <taxon>Anura</taxon>
        <taxon>Neobatrachia</taxon>
        <taxon>Hyloidea</taxon>
        <taxon>Eleutherodactylidae</taxon>
        <taxon>Eleutherodactylinae</taxon>
        <taxon>Eleutherodactylus</taxon>
        <taxon>Eleutherodactylus</taxon>
    </lineage>
</organism>
<dbReference type="Pfam" id="PF07686">
    <property type="entry name" value="V-set"/>
    <property type="match status" value="1"/>
</dbReference>
<dbReference type="GO" id="GO:0002250">
    <property type="term" value="P:adaptive immune response"/>
    <property type="evidence" value="ECO:0007669"/>
    <property type="project" value="UniProtKB-KW"/>
</dbReference>
<dbReference type="PANTHER" id="PTHR23266">
    <property type="entry name" value="IMMUNOGLOBULIN HEAVY CHAIN"/>
    <property type="match status" value="1"/>
</dbReference>
<evidence type="ECO:0000256" key="2">
    <source>
        <dbReference type="ARBA" id="ARBA00023130"/>
    </source>
</evidence>
<dbReference type="PROSITE" id="PS50835">
    <property type="entry name" value="IG_LIKE"/>
    <property type="match status" value="1"/>
</dbReference>
<dbReference type="SUPFAM" id="SSF48726">
    <property type="entry name" value="Immunoglobulin"/>
    <property type="match status" value="1"/>
</dbReference>
<name>A0A8J6E6X6_ELECQ</name>
<proteinExistence type="predicted"/>
<dbReference type="InterPro" id="IPR036179">
    <property type="entry name" value="Ig-like_dom_sf"/>
</dbReference>
<dbReference type="Proteomes" id="UP000770717">
    <property type="component" value="Unassembled WGS sequence"/>
</dbReference>
<evidence type="ECO:0000256" key="3">
    <source>
        <dbReference type="ARBA" id="ARBA00043265"/>
    </source>
</evidence>
<dbReference type="InterPro" id="IPR007110">
    <property type="entry name" value="Ig-like_dom"/>
</dbReference>
<dbReference type="InterPro" id="IPR013106">
    <property type="entry name" value="Ig_V-set"/>
</dbReference>
<dbReference type="SMART" id="SM00406">
    <property type="entry name" value="IGv"/>
    <property type="match status" value="1"/>
</dbReference>
<dbReference type="InterPro" id="IPR013783">
    <property type="entry name" value="Ig-like_fold"/>
</dbReference>
<dbReference type="InterPro" id="IPR050199">
    <property type="entry name" value="IgHV"/>
</dbReference>
<evidence type="ECO:0000256" key="1">
    <source>
        <dbReference type="ARBA" id="ARBA00022859"/>
    </source>
</evidence>
<dbReference type="OrthoDB" id="6427221at2759"/>
<dbReference type="GO" id="GO:0005576">
    <property type="term" value="C:extracellular region"/>
    <property type="evidence" value="ECO:0007669"/>
    <property type="project" value="UniProtKB-ARBA"/>
</dbReference>
<sequence length="124" mass="14160">MNLLEWKPLITLVSGPGIVKPTETVEMTCKVSGCSLSDGTNMYAVLWVRQPEGKGLEWLGIIGHDAIIHYAQSLQGRITITRDTNKGEVNLKLTEMKNDESGIYYCARYTQCDRWTEDMYRNWL</sequence>
<dbReference type="GO" id="GO:0019814">
    <property type="term" value="C:immunoglobulin complex"/>
    <property type="evidence" value="ECO:0007669"/>
    <property type="project" value="UniProtKB-KW"/>
</dbReference>
<dbReference type="Gene3D" id="2.60.40.10">
    <property type="entry name" value="Immunoglobulins"/>
    <property type="match status" value="1"/>
</dbReference>
<keyword evidence="3" id="KW-1280">Immunoglobulin</keyword>
<evidence type="ECO:0000259" key="4">
    <source>
        <dbReference type="PROSITE" id="PS50835"/>
    </source>
</evidence>
<evidence type="ECO:0000313" key="6">
    <source>
        <dbReference type="Proteomes" id="UP000770717"/>
    </source>
</evidence>
<accession>A0A8J6E6X6</accession>
<dbReference type="EMBL" id="WNTK01011447">
    <property type="protein sequence ID" value="KAG9462414.1"/>
    <property type="molecule type" value="Genomic_DNA"/>
</dbReference>
<keyword evidence="2" id="KW-1064">Adaptive immunity</keyword>
<protein>
    <recommendedName>
        <fullName evidence="4">Ig-like domain-containing protein</fullName>
    </recommendedName>
</protein>
<dbReference type="AlphaFoldDB" id="A0A8J6E6X6"/>